<evidence type="ECO:0000256" key="8">
    <source>
        <dbReference type="ARBA" id="ARBA00023163"/>
    </source>
</evidence>
<sequence>MADSNSSGGRRPTYSAGTIAKVATDILNETFQNIIHDLVAKVHREEKVARMRTAVVLARQKAEEDAIMPEEAPSKTSTDTKREIVLDTKKLAGMRVETDAAVFNRGKVFLKGNPMKTVREHVCPDCRLPRLMYPTTGARSRPPPDPDVEYCTNVPMIDLPGHDVHGKLFAVMPNPKKKKGDRDSTIPEIPTTKCPICPRYFVMTRLAQHLERCVCGGRNGGRDGGRDGSRNKTPTDSNGNSPSSSAPKRPYADDDEESPSPTKKKKLNGPKKGSSAKPGPSKLKQSFTVEDNDDDIKSENAD</sequence>
<keyword evidence="8" id="KW-0804">Transcription</keyword>
<organism evidence="12 13">
    <name type="scientific">Penicillium patulum</name>
    <name type="common">Penicillium griseofulvum</name>
    <dbReference type="NCBI Taxonomy" id="5078"/>
    <lineage>
        <taxon>Eukaryota</taxon>
        <taxon>Fungi</taxon>
        <taxon>Dikarya</taxon>
        <taxon>Ascomycota</taxon>
        <taxon>Pezizomycotina</taxon>
        <taxon>Eurotiomycetes</taxon>
        <taxon>Eurotiomycetidae</taxon>
        <taxon>Eurotiales</taxon>
        <taxon>Aspergillaceae</taxon>
        <taxon>Penicillium</taxon>
    </lineage>
</organism>
<dbReference type="STRING" id="5078.A0A135LZF4"/>
<evidence type="ECO:0000256" key="1">
    <source>
        <dbReference type="ARBA" id="ARBA00004123"/>
    </source>
</evidence>
<keyword evidence="9" id="KW-0539">Nucleus</keyword>
<evidence type="ECO:0000256" key="9">
    <source>
        <dbReference type="ARBA" id="ARBA00023242"/>
    </source>
</evidence>
<evidence type="ECO:0000256" key="10">
    <source>
        <dbReference type="RuleBase" id="RU261113"/>
    </source>
</evidence>
<feature type="compositionally biased region" description="Low complexity" evidence="11">
    <location>
        <begin position="270"/>
        <end position="284"/>
    </location>
</feature>
<gene>
    <name evidence="12" type="ORF">PGRI_074860</name>
</gene>
<evidence type="ECO:0000256" key="4">
    <source>
        <dbReference type="ARBA" id="ARBA00022833"/>
    </source>
</evidence>
<keyword evidence="6" id="KW-0805">Transcription regulation</keyword>
<evidence type="ECO:0000256" key="5">
    <source>
        <dbReference type="ARBA" id="ARBA00022853"/>
    </source>
</evidence>
<feature type="compositionally biased region" description="Polar residues" evidence="11">
    <location>
        <begin position="232"/>
        <end position="246"/>
    </location>
</feature>
<keyword evidence="3" id="KW-0863">Zinc-finger</keyword>
<evidence type="ECO:0000313" key="12">
    <source>
        <dbReference type="EMBL" id="KXG54342.1"/>
    </source>
</evidence>
<dbReference type="Proteomes" id="UP000070168">
    <property type="component" value="Unassembled WGS sequence"/>
</dbReference>
<keyword evidence="13" id="KW-1185">Reference proteome</keyword>
<keyword evidence="5" id="KW-0156">Chromatin regulator</keyword>
<keyword evidence="2" id="KW-0479">Metal-binding</keyword>
<keyword evidence="7 10" id="KW-0010">Activator</keyword>
<keyword evidence="4" id="KW-0862">Zinc</keyword>
<feature type="compositionally biased region" description="Basic and acidic residues" evidence="11">
    <location>
        <begin position="220"/>
        <end position="230"/>
    </location>
</feature>
<dbReference type="RefSeq" id="XP_040652877.1">
    <property type="nucleotide sequence ID" value="XM_040795200.1"/>
</dbReference>
<evidence type="ECO:0000256" key="7">
    <source>
        <dbReference type="ARBA" id="ARBA00023159"/>
    </source>
</evidence>
<accession>A0A135LZF4</accession>
<reference evidence="12 13" key="1">
    <citation type="journal article" date="2016" name="BMC Genomics">
        <title>Genome sequencing and secondary metabolism of the postharvest pathogen Penicillium griseofulvum.</title>
        <authorList>
            <person name="Banani H."/>
            <person name="Marcet-Houben M."/>
            <person name="Ballester A.R."/>
            <person name="Abbruscato P."/>
            <person name="Gonzalez-Candelas L."/>
            <person name="Gabaldon T."/>
            <person name="Spadaro D."/>
        </authorList>
    </citation>
    <scope>NUCLEOTIDE SEQUENCE [LARGE SCALE GENOMIC DNA]</scope>
    <source>
        <strain evidence="12 13">PG3</strain>
    </source>
</reference>
<proteinExistence type="inferred from homology"/>
<dbReference type="Pfam" id="PF08209">
    <property type="entry name" value="Sgf11"/>
    <property type="match status" value="1"/>
</dbReference>
<comment type="subcellular location">
    <subcellularLocation>
        <location evidence="1 10">Nucleus</location>
    </subcellularLocation>
</comment>
<comment type="caution">
    <text evidence="12">The sequence shown here is derived from an EMBL/GenBank/DDBJ whole genome shotgun (WGS) entry which is preliminary data.</text>
</comment>
<comment type="similarity">
    <text evidence="10">Belongs to the SGF11 family.</text>
</comment>
<dbReference type="GeneID" id="63710500"/>
<protein>
    <recommendedName>
        <fullName evidence="10">SAGA-associated factor 11</fullName>
    </recommendedName>
</protein>
<name>A0A135LZF4_PENPA</name>
<evidence type="ECO:0000256" key="6">
    <source>
        <dbReference type="ARBA" id="ARBA00023015"/>
    </source>
</evidence>
<dbReference type="GO" id="GO:0005634">
    <property type="term" value="C:nucleus"/>
    <property type="evidence" value="ECO:0007669"/>
    <property type="project" value="UniProtKB-SubCell"/>
</dbReference>
<dbReference type="AlphaFoldDB" id="A0A135LZF4"/>
<dbReference type="GO" id="GO:0070461">
    <property type="term" value="C:SAGA-type complex"/>
    <property type="evidence" value="ECO:0007669"/>
    <property type="project" value="UniProtKB-ARBA"/>
</dbReference>
<dbReference type="GO" id="GO:0006325">
    <property type="term" value="P:chromatin organization"/>
    <property type="evidence" value="ECO:0007669"/>
    <property type="project" value="UniProtKB-KW"/>
</dbReference>
<dbReference type="OMA" id="NCPRYFL"/>
<feature type="region of interest" description="Disordered" evidence="11">
    <location>
        <begin position="216"/>
        <end position="302"/>
    </location>
</feature>
<evidence type="ECO:0000256" key="3">
    <source>
        <dbReference type="ARBA" id="ARBA00022771"/>
    </source>
</evidence>
<evidence type="ECO:0000313" key="13">
    <source>
        <dbReference type="Proteomes" id="UP000070168"/>
    </source>
</evidence>
<dbReference type="InterPro" id="IPR013246">
    <property type="entry name" value="SAGA_su_Sgf11"/>
</dbReference>
<dbReference type="EMBL" id="LHQR01000013">
    <property type="protein sequence ID" value="KXG54342.1"/>
    <property type="molecule type" value="Genomic_DNA"/>
</dbReference>
<dbReference type="GO" id="GO:0008270">
    <property type="term" value="F:zinc ion binding"/>
    <property type="evidence" value="ECO:0007669"/>
    <property type="project" value="UniProtKB-KW"/>
</dbReference>
<evidence type="ECO:0000256" key="2">
    <source>
        <dbReference type="ARBA" id="ARBA00022723"/>
    </source>
</evidence>
<dbReference type="OrthoDB" id="21557at2759"/>
<evidence type="ECO:0000256" key="11">
    <source>
        <dbReference type="SAM" id="MobiDB-lite"/>
    </source>
</evidence>